<organism evidence="8">
    <name type="scientific">marine metagenome</name>
    <dbReference type="NCBI Taxonomy" id="408172"/>
    <lineage>
        <taxon>unclassified sequences</taxon>
        <taxon>metagenomes</taxon>
        <taxon>ecological metagenomes</taxon>
    </lineage>
</organism>
<feature type="region of interest" description="Disordered" evidence="7">
    <location>
        <begin position="161"/>
        <end position="232"/>
    </location>
</feature>
<dbReference type="InterPro" id="IPR019933">
    <property type="entry name" value="DivIVA_domain"/>
</dbReference>
<dbReference type="EMBL" id="UINC01002732">
    <property type="protein sequence ID" value="SUZ99738.1"/>
    <property type="molecule type" value="Genomic_DNA"/>
</dbReference>
<dbReference type="Gene3D" id="6.10.250.660">
    <property type="match status" value="1"/>
</dbReference>
<protein>
    <recommendedName>
        <fullName evidence="9">DivIVA domain-containing protein</fullName>
    </recommendedName>
</protein>
<evidence type="ECO:0008006" key="9">
    <source>
        <dbReference type="Google" id="ProtNLM"/>
    </source>
</evidence>
<gene>
    <name evidence="8" type="ORF">METZ01_LOCUS52592</name>
</gene>
<evidence type="ECO:0000256" key="2">
    <source>
        <dbReference type="ARBA" id="ARBA00022490"/>
    </source>
</evidence>
<feature type="coiled-coil region" evidence="6">
    <location>
        <begin position="31"/>
        <end position="83"/>
    </location>
</feature>
<dbReference type="NCBIfam" id="TIGR03544">
    <property type="entry name" value="DivI1A_domain"/>
    <property type="match status" value="1"/>
</dbReference>
<comment type="subcellular location">
    <subcellularLocation>
        <location evidence="1">Cytoplasm</location>
    </subcellularLocation>
</comment>
<keyword evidence="3" id="KW-0132">Cell division</keyword>
<feature type="compositionally biased region" description="Basic and acidic residues" evidence="7">
    <location>
        <begin position="168"/>
        <end position="181"/>
    </location>
</feature>
<proteinExistence type="predicted"/>
<dbReference type="InterPro" id="IPR007793">
    <property type="entry name" value="DivIVA_fam"/>
</dbReference>
<evidence type="ECO:0000256" key="5">
    <source>
        <dbReference type="ARBA" id="ARBA00023306"/>
    </source>
</evidence>
<evidence type="ECO:0000256" key="3">
    <source>
        <dbReference type="ARBA" id="ARBA00022618"/>
    </source>
</evidence>
<evidence type="ECO:0000313" key="8">
    <source>
        <dbReference type="EMBL" id="SUZ99738.1"/>
    </source>
</evidence>
<dbReference type="Pfam" id="PF05103">
    <property type="entry name" value="DivIVA"/>
    <property type="match status" value="1"/>
</dbReference>
<evidence type="ECO:0000256" key="4">
    <source>
        <dbReference type="ARBA" id="ARBA00023054"/>
    </source>
</evidence>
<evidence type="ECO:0000256" key="1">
    <source>
        <dbReference type="ARBA" id="ARBA00004496"/>
    </source>
</evidence>
<dbReference type="GO" id="GO:0005737">
    <property type="term" value="C:cytoplasm"/>
    <property type="evidence" value="ECO:0007669"/>
    <property type="project" value="UniProtKB-SubCell"/>
</dbReference>
<keyword evidence="5" id="KW-0131">Cell cycle</keyword>
<accession>A0A381S8V2</accession>
<keyword evidence="4 6" id="KW-0175">Coiled coil</keyword>
<evidence type="ECO:0000256" key="6">
    <source>
        <dbReference type="SAM" id="Coils"/>
    </source>
</evidence>
<evidence type="ECO:0000256" key="7">
    <source>
        <dbReference type="SAM" id="MobiDB-lite"/>
    </source>
</evidence>
<sequence>MDGSDILRDLEDTQFPQKLRGYDPAQVDALIDRAVREIADLRAERRTALDRAEMAEKRIDQELDATQRARATAEAEIATAEAEGRRYVAEAEAEAATLRSAAETEVRAAIEAARHRLLDETTSLEAARDAVRDDISIMERHVDAHRERLLSTLGDLRKLVEATPGRPLAEKRPSREARRPAEPSPPPESVEVASDEPEDSVGLDSAAPAAASTSPPSVRREDLPTLAVPGGGLLDELRQSVGSEGAAMDAFFTDDD</sequence>
<feature type="compositionally biased region" description="Low complexity" evidence="7">
    <location>
        <begin position="205"/>
        <end position="217"/>
    </location>
</feature>
<dbReference type="AlphaFoldDB" id="A0A381S8V2"/>
<dbReference type="GO" id="GO:0051301">
    <property type="term" value="P:cell division"/>
    <property type="evidence" value="ECO:0007669"/>
    <property type="project" value="UniProtKB-KW"/>
</dbReference>
<reference evidence="8" key="1">
    <citation type="submission" date="2018-05" db="EMBL/GenBank/DDBJ databases">
        <authorList>
            <person name="Lanie J.A."/>
            <person name="Ng W.-L."/>
            <person name="Kazmierczak K.M."/>
            <person name="Andrzejewski T.M."/>
            <person name="Davidsen T.M."/>
            <person name="Wayne K.J."/>
            <person name="Tettelin H."/>
            <person name="Glass J.I."/>
            <person name="Rusch D."/>
            <person name="Podicherti R."/>
            <person name="Tsui H.-C.T."/>
            <person name="Winkler M.E."/>
        </authorList>
    </citation>
    <scope>NUCLEOTIDE SEQUENCE</scope>
</reference>
<name>A0A381S8V2_9ZZZZ</name>
<keyword evidence="2" id="KW-0963">Cytoplasm</keyword>